<reference evidence="4 5" key="1">
    <citation type="journal article" date="2019" name="Anaerobe">
        <title>Detection of Robinsoniella peoriensis in multiple bone samples of a trauma patient.</title>
        <authorList>
            <person name="Schrottner P."/>
            <person name="Hartwich K."/>
            <person name="Bunk B."/>
            <person name="Schober I."/>
            <person name="Helbig S."/>
            <person name="Rudolph W.W."/>
            <person name="Gunzer F."/>
        </authorList>
    </citation>
    <scope>NUCLEOTIDE SEQUENCE [LARGE SCALE GENOMIC DNA]</scope>
    <source>
        <strain evidence="4 5">DSM 106044</strain>
    </source>
</reference>
<sequence>MNKIKLLRNICVILLVGIFCYGCIDYLHTQGKIFNLTYQSNETMGFRSQKIGEDNFRRLMEVSKAEDVPVYDLLSVWMPKYQFELDHVKTSSLTPSDYYLWRTYFQAYNLHALQEIQQSYAAVWEDVLYYPVPDSTSEEESQTSFEDSWMLERNYGGKRGHEGTDIFPKENVRGKYPVVSVSKGVVEQVGWLEKGGWRIGIRSEHGGYFYYAHLSSYAGDFKKGDEVQAGELLGYMGDTGYSKTEGTTGNFDVHLHFGIYIRTDRKEEVSVNPYWVLRYLEDRKLKYAYEV</sequence>
<feature type="transmembrane region" description="Helical" evidence="2">
    <location>
        <begin position="6"/>
        <end position="24"/>
    </location>
</feature>
<keyword evidence="4" id="KW-0378">Hydrolase</keyword>
<keyword evidence="2" id="KW-1133">Transmembrane helix</keyword>
<dbReference type="InterPro" id="IPR011055">
    <property type="entry name" value="Dup_hybrid_motif"/>
</dbReference>
<dbReference type="SUPFAM" id="SSF51261">
    <property type="entry name" value="Duplicated hybrid motif"/>
    <property type="match status" value="1"/>
</dbReference>
<keyword evidence="5" id="KW-1185">Reference proteome</keyword>
<name>A0A4U8QE28_9FIRM</name>
<evidence type="ECO:0000313" key="5">
    <source>
        <dbReference type="Proteomes" id="UP000306509"/>
    </source>
</evidence>
<dbReference type="Gene3D" id="2.70.70.10">
    <property type="entry name" value="Glucose Permease (Domain IIA)"/>
    <property type="match status" value="1"/>
</dbReference>
<keyword evidence="1" id="KW-0732">Signal</keyword>
<dbReference type="STRING" id="180332.GCA_000797495_04458"/>
<feature type="domain" description="M23ase beta-sheet core" evidence="3">
    <location>
        <begin position="160"/>
        <end position="263"/>
    </location>
</feature>
<dbReference type="GO" id="GO:0004222">
    <property type="term" value="F:metalloendopeptidase activity"/>
    <property type="evidence" value="ECO:0007669"/>
    <property type="project" value="TreeGrafter"/>
</dbReference>
<dbReference type="EMBL" id="QGQD01000006">
    <property type="protein sequence ID" value="TLD02754.1"/>
    <property type="molecule type" value="Genomic_DNA"/>
</dbReference>
<gene>
    <name evidence="4" type="primary">lytH_1</name>
    <name evidence="4" type="ORF">DSM106044_00253</name>
</gene>
<protein>
    <submittedName>
        <fullName evidence="4">L-Ala--D-Glu endopeptidase</fullName>
        <ecNumber evidence="4">3.4.-.-</ecNumber>
    </submittedName>
</protein>
<dbReference type="RefSeq" id="WP_243132970.1">
    <property type="nucleotide sequence ID" value="NZ_QGQD01000006.1"/>
</dbReference>
<dbReference type="PANTHER" id="PTHR21666">
    <property type="entry name" value="PEPTIDASE-RELATED"/>
    <property type="match status" value="1"/>
</dbReference>
<dbReference type="EC" id="3.4.-.-" evidence="4"/>
<accession>A0A4U8QE28</accession>
<evidence type="ECO:0000256" key="1">
    <source>
        <dbReference type="ARBA" id="ARBA00022729"/>
    </source>
</evidence>
<dbReference type="Proteomes" id="UP000306509">
    <property type="component" value="Unassembled WGS sequence"/>
</dbReference>
<dbReference type="PANTHER" id="PTHR21666:SF289">
    <property type="entry name" value="L-ALA--D-GLU ENDOPEPTIDASE"/>
    <property type="match status" value="1"/>
</dbReference>
<dbReference type="InterPro" id="IPR050570">
    <property type="entry name" value="Cell_wall_metabolism_enzyme"/>
</dbReference>
<dbReference type="CDD" id="cd12797">
    <property type="entry name" value="M23_peptidase"/>
    <property type="match status" value="1"/>
</dbReference>
<dbReference type="AlphaFoldDB" id="A0A4U8QE28"/>
<dbReference type="Pfam" id="PF01551">
    <property type="entry name" value="Peptidase_M23"/>
    <property type="match status" value="1"/>
</dbReference>
<evidence type="ECO:0000259" key="3">
    <source>
        <dbReference type="Pfam" id="PF01551"/>
    </source>
</evidence>
<evidence type="ECO:0000313" key="4">
    <source>
        <dbReference type="EMBL" id="TLD02754.1"/>
    </source>
</evidence>
<keyword evidence="2" id="KW-0812">Transmembrane</keyword>
<dbReference type="InterPro" id="IPR016047">
    <property type="entry name" value="M23ase_b-sheet_dom"/>
</dbReference>
<comment type="caution">
    <text evidence="4">The sequence shown here is derived from an EMBL/GenBank/DDBJ whole genome shotgun (WGS) entry which is preliminary data.</text>
</comment>
<evidence type="ECO:0000256" key="2">
    <source>
        <dbReference type="SAM" id="Phobius"/>
    </source>
</evidence>
<proteinExistence type="predicted"/>
<organism evidence="4 5">
    <name type="scientific">Robinsoniella peoriensis</name>
    <dbReference type="NCBI Taxonomy" id="180332"/>
    <lineage>
        <taxon>Bacteria</taxon>
        <taxon>Bacillati</taxon>
        <taxon>Bacillota</taxon>
        <taxon>Clostridia</taxon>
        <taxon>Lachnospirales</taxon>
        <taxon>Lachnospiraceae</taxon>
        <taxon>Robinsoniella</taxon>
    </lineage>
</organism>
<keyword evidence="2" id="KW-0472">Membrane</keyword>